<protein>
    <submittedName>
        <fullName evidence="1">Uncharacterized protein</fullName>
    </submittedName>
</protein>
<sequence length="57" mass="7074">MIQNRKIQILLKRFIFIVCERKRYFKDVSNVRRSTDWLKKGSEEKSNRKQRENEENS</sequence>
<dbReference type="EMBL" id="NSIT01000304">
    <property type="protein sequence ID" value="PJE77983.1"/>
    <property type="molecule type" value="Genomic_DNA"/>
</dbReference>
<reference evidence="1" key="1">
    <citation type="journal article" date="2017" name="Appl. Environ. Microbiol.">
        <title>Molecular characterization of an Endozoicomonas-like organism causing infection in king scallop Pecten maximus L.</title>
        <authorList>
            <person name="Cano I."/>
            <person name="van Aerle R."/>
            <person name="Ross S."/>
            <person name="Verner-Jeffreys D.W."/>
            <person name="Paley R.K."/>
            <person name="Rimmer G."/>
            <person name="Ryder D."/>
            <person name="Hooper P."/>
            <person name="Stone D."/>
            <person name="Feist S.W."/>
        </authorList>
    </citation>
    <scope>NUCLEOTIDE SEQUENCE</scope>
</reference>
<gene>
    <name evidence="1" type="ORF">CI610_03084</name>
</gene>
<evidence type="ECO:0000313" key="1">
    <source>
        <dbReference type="EMBL" id="PJE77983.1"/>
    </source>
</evidence>
<name>A0A2H9T430_9ZZZZ</name>
<proteinExistence type="predicted"/>
<organism evidence="1">
    <name type="scientific">invertebrate metagenome</name>
    <dbReference type="NCBI Taxonomy" id="1711999"/>
    <lineage>
        <taxon>unclassified sequences</taxon>
        <taxon>metagenomes</taxon>
        <taxon>organismal metagenomes</taxon>
    </lineage>
</organism>
<accession>A0A2H9T430</accession>
<comment type="caution">
    <text evidence="1">The sequence shown here is derived from an EMBL/GenBank/DDBJ whole genome shotgun (WGS) entry which is preliminary data.</text>
</comment>
<dbReference type="AlphaFoldDB" id="A0A2H9T430"/>